<proteinExistence type="predicted"/>
<gene>
    <name evidence="1" type="ORF">ANN_17636</name>
</gene>
<sequence length="180" mass="21289">MENENSSANTMEPPLKRRKGDDELKYRQLYYSILDRMHMEITDRFSDYGKLQFTHLLDSQKFSAYREIFPNEALNKLFQSYNSHFDQTCSYGNNLAAVGKYVNFRQLTHDVTEKAKHWLRSAGTALIQLFIFAELQQLCVPERPLQNVRCVYNNELDTIERLKTSDKRSLRRPTVLWIVL</sequence>
<protein>
    <submittedName>
        <fullName evidence="1">Uncharacterized protein</fullName>
    </submittedName>
</protein>
<dbReference type="EMBL" id="JAJSOF020000021">
    <property type="protein sequence ID" value="KAJ4437492.1"/>
    <property type="molecule type" value="Genomic_DNA"/>
</dbReference>
<comment type="caution">
    <text evidence="1">The sequence shown here is derived from an EMBL/GenBank/DDBJ whole genome shotgun (WGS) entry which is preliminary data.</text>
</comment>
<evidence type="ECO:0000313" key="2">
    <source>
        <dbReference type="Proteomes" id="UP001148838"/>
    </source>
</evidence>
<keyword evidence="2" id="KW-1185">Reference proteome</keyword>
<organism evidence="1 2">
    <name type="scientific">Periplaneta americana</name>
    <name type="common">American cockroach</name>
    <name type="synonym">Blatta americana</name>
    <dbReference type="NCBI Taxonomy" id="6978"/>
    <lineage>
        <taxon>Eukaryota</taxon>
        <taxon>Metazoa</taxon>
        <taxon>Ecdysozoa</taxon>
        <taxon>Arthropoda</taxon>
        <taxon>Hexapoda</taxon>
        <taxon>Insecta</taxon>
        <taxon>Pterygota</taxon>
        <taxon>Neoptera</taxon>
        <taxon>Polyneoptera</taxon>
        <taxon>Dictyoptera</taxon>
        <taxon>Blattodea</taxon>
        <taxon>Blattoidea</taxon>
        <taxon>Blattidae</taxon>
        <taxon>Blattinae</taxon>
        <taxon>Periplaneta</taxon>
    </lineage>
</organism>
<name>A0ABQ8SUZ4_PERAM</name>
<dbReference type="Proteomes" id="UP001148838">
    <property type="component" value="Unassembled WGS sequence"/>
</dbReference>
<reference evidence="1 2" key="1">
    <citation type="journal article" date="2022" name="Allergy">
        <title>Genome assembly and annotation of Periplaneta americana reveal a comprehensive cockroach allergen profile.</title>
        <authorList>
            <person name="Wang L."/>
            <person name="Xiong Q."/>
            <person name="Saelim N."/>
            <person name="Wang L."/>
            <person name="Nong W."/>
            <person name="Wan A.T."/>
            <person name="Shi M."/>
            <person name="Liu X."/>
            <person name="Cao Q."/>
            <person name="Hui J.H.L."/>
            <person name="Sookrung N."/>
            <person name="Leung T.F."/>
            <person name="Tungtrongchitr A."/>
            <person name="Tsui S.K.W."/>
        </authorList>
    </citation>
    <scope>NUCLEOTIDE SEQUENCE [LARGE SCALE GENOMIC DNA]</scope>
    <source>
        <strain evidence="1">PWHHKU_190912</strain>
    </source>
</reference>
<accession>A0ABQ8SUZ4</accession>
<evidence type="ECO:0000313" key="1">
    <source>
        <dbReference type="EMBL" id="KAJ4437492.1"/>
    </source>
</evidence>